<organism evidence="1 2">
    <name type="scientific">Acuticoccus sediminis</name>
    <dbReference type="NCBI Taxonomy" id="2184697"/>
    <lineage>
        <taxon>Bacteria</taxon>
        <taxon>Pseudomonadati</taxon>
        <taxon>Pseudomonadota</taxon>
        <taxon>Alphaproteobacteria</taxon>
        <taxon>Hyphomicrobiales</taxon>
        <taxon>Amorphaceae</taxon>
        <taxon>Acuticoccus</taxon>
    </lineage>
</organism>
<dbReference type="AlphaFoldDB" id="A0A8B2NSA9"/>
<dbReference type="InterPro" id="IPR007420">
    <property type="entry name" value="DUF465"/>
</dbReference>
<evidence type="ECO:0000313" key="1">
    <source>
        <dbReference type="EMBL" id="RAI00024.1"/>
    </source>
</evidence>
<evidence type="ECO:0000313" key="2">
    <source>
        <dbReference type="Proteomes" id="UP000249590"/>
    </source>
</evidence>
<dbReference type="InterPro" id="IPR038444">
    <property type="entry name" value="DUF465_sf"/>
</dbReference>
<sequence>MSAEARKAALERRHAAIEAELQNLTTHPSVDQLTAIQLKREKLRLKDEIARIRA</sequence>
<accession>A0A8B2NSA9</accession>
<name>A0A8B2NSA9_9HYPH</name>
<keyword evidence="2" id="KW-1185">Reference proteome</keyword>
<reference evidence="1 2" key="1">
    <citation type="submission" date="2018-05" db="EMBL/GenBank/DDBJ databases">
        <title>Acuticoccus sediminis sp. nov., isolated from deep-sea sediment of Indian Ocean.</title>
        <authorList>
            <person name="Liu X."/>
            <person name="Lai Q."/>
            <person name="Du Y."/>
            <person name="Sun F."/>
            <person name="Zhang X."/>
            <person name="Wang S."/>
            <person name="Shao Z."/>
        </authorList>
    </citation>
    <scope>NUCLEOTIDE SEQUENCE [LARGE SCALE GENOMIC DNA]</scope>
    <source>
        <strain evidence="1 2">PTG4-2</strain>
    </source>
</reference>
<proteinExistence type="predicted"/>
<protein>
    <submittedName>
        <fullName evidence="1">DUF465 domain-containing protein</fullName>
    </submittedName>
</protein>
<dbReference type="Pfam" id="PF04325">
    <property type="entry name" value="DUF465"/>
    <property type="match status" value="1"/>
</dbReference>
<dbReference type="RefSeq" id="WP_111348518.1">
    <property type="nucleotide sequence ID" value="NZ_JAIWKD010000007.1"/>
</dbReference>
<dbReference type="Gene3D" id="6.10.280.50">
    <property type="match status" value="1"/>
</dbReference>
<dbReference type="EMBL" id="QHHQ01000004">
    <property type="protein sequence ID" value="RAI00024.1"/>
    <property type="molecule type" value="Genomic_DNA"/>
</dbReference>
<gene>
    <name evidence="1" type="ORF">DLJ53_20050</name>
</gene>
<dbReference type="Proteomes" id="UP000249590">
    <property type="component" value="Unassembled WGS sequence"/>
</dbReference>
<comment type="caution">
    <text evidence="1">The sequence shown here is derived from an EMBL/GenBank/DDBJ whole genome shotgun (WGS) entry which is preliminary data.</text>
</comment>
<dbReference type="OrthoDB" id="7362854at2"/>